<dbReference type="InterPro" id="IPR051312">
    <property type="entry name" value="Diverse_Substr_Oxidored"/>
</dbReference>
<keyword evidence="1" id="KW-0285">Flavoprotein</keyword>
<evidence type="ECO:0000256" key="3">
    <source>
        <dbReference type="ARBA" id="ARBA00023002"/>
    </source>
</evidence>
<dbReference type="InterPro" id="IPR016166">
    <property type="entry name" value="FAD-bd_PCMH"/>
</dbReference>
<accession>Q7WSQ4</accession>
<name>Q7WSQ4_9MICC</name>
<feature type="domain" description="FAD-binding PCMH-type" evidence="4">
    <location>
        <begin position="1"/>
        <end position="175"/>
    </location>
</feature>
<proteinExistence type="predicted"/>
<keyword evidence="3" id="KW-0560">Oxidoreductase</keyword>
<dbReference type="PANTHER" id="PTHR42659">
    <property type="entry name" value="XANTHINE DEHYDROGENASE SUBUNIT C-RELATED"/>
    <property type="match status" value="1"/>
</dbReference>
<dbReference type="EMBL" id="AJ537472">
    <property type="protein sequence ID" value="CAD61046.1"/>
    <property type="molecule type" value="Genomic_DNA"/>
</dbReference>
<dbReference type="Gene3D" id="3.30.390.50">
    <property type="entry name" value="CO dehydrogenase flavoprotein, C-terminal domain"/>
    <property type="match status" value="1"/>
</dbReference>
<organism evidence="5">
    <name type="scientific">Paenarthrobacter ilicis</name>
    <dbReference type="NCBI Taxonomy" id="43665"/>
    <lineage>
        <taxon>Bacteria</taxon>
        <taxon>Bacillati</taxon>
        <taxon>Actinomycetota</taxon>
        <taxon>Actinomycetes</taxon>
        <taxon>Micrococcales</taxon>
        <taxon>Micrococcaceae</taxon>
        <taxon>Paenarthrobacter</taxon>
    </lineage>
</organism>
<dbReference type="AlphaFoldDB" id="Q7WSQ4"/>
<sequence length="290" mass="30609">MRPFQFITPHSAAEAREHLATHGAEAAVLAGGQTLLLQMKPRQVAPGFLVNIGRLAELRGWKYEGGQLLLGATTTYADLEDADPLNGAHDLLRSVASNLADRAARNLGTIGGALSAALSVYDVPAALLALDAELVLRSSTGERKLKVDEYIVGNGVTARGADELLEAIIISPQDGWRWSFQKYRRRLADPAIASVTVVASPSPDGAIADARVVIGAVTDVPSRLPEVEAALAGTNLDDSSITQIAALIGTEARARLGAAFKYKPDYAERLVSGLASKALAHVSQEWTKGV</sequence>
<dbReference type="InterPro" id="IPR016167">
    <property type="entry name" value="FAD-bd_PCMH_sub1"/>
</dbReference>
<dbReference type="InterPro" id="IPR005107">
    <property type="entry name" value="CO_DH_flav_C"/>
</dbReference>
<dbReference type="InterPro" id="IPR016169">
    <property type="entry name" value="FAD-bd_PCMH_sub2"/>
</dbReference>
<dbReference type="InterPro" id="IPR036318">
    <property type="entry name" value="FAD-bd_PCMH-like_sf"/>
</dbReference>
<evidence type="ECO:0000259" key="4">
    <source>
        <dbReference type="PROSITE" id="PS51387"/>
    </source>
</evidence>
<dbReference type="Gene3D" id="3.30.465.10">
    <property type="match status" value="1"/>
</dbReference>
<evidence type="ECO:0000256" key="2">
    <source>
        <dbReference type="ARBA" id="ARBA00022827"/>
    </source>
</evidence>
<reference evidence="5" key="1">
    <citation type="journal article" date="2003" name="J. Biol. Chem.">
        <title>Gene cluster of Arthrobacter ilicis Ru61a involved in the degradation of quinaldine to anthranilate: characterization and functional expression of the quinaldine 4-oxidase qoxLMS genes.</title>
        <authorList>
            <person name="Parschat K."/>
            <person name="Hauer B."/>
            <person name="Kappl R."/>
            <person name="Kraft R."/>
            <person name="Huttermann J."/>
            <person name="Fetzner S."/>
        </authorList>
    </citation>
    <scope>NUCLEOTIDE SEQUENCE</scope>
    <source>
        <strain evidence="5">Rue61a</strain>
    </source>
</reference>
<dbReference type="SMART" id="SM01092">
    <property type="entry name" value="CO_deh_flav_C"/>
    <property type="match status" value="1"/>
</dbReference>
<evidence type="ECO:0000313" key="5">
    <source>
        <dbReference type="EMBL" id="CAD61046.1"/>
    </source>
</evidence>
<dbReference type="Gene3D" id="3.30.43.10">
    <property type="entry name" value="Uridine Diphospho-n-acetylenolpyruvylglucosamine Reductase, domain 2"/>
    <property type="match status" value="1"/>
</dbReference>
<dbReference type="GO" id="GO:0071949">
    <property type="term" value="F:FAD binding"/>
    <property type="evidence" value="ECO:0007669"/>
    <property type="project" value="InterPro"/>
</dbReference>
<dbReference type="PANTHER" id="PTHR42659:SF2">
    <property type="entry name" value="XANTHINE DEHYDROGENASE SUBUNIT C-RELATED"/>
    <property type="match status" value="1"/>
</dbReference>
<dbReference type="PROSITE" id="PS51387">
    <property type="entry name" value="FAD_PCMH"/>
    <property type="match status" value="1"/>
</dbReference>
<gene>
    <name evidence="5" type="primary">qoxM</name>
</gene>
<keyword evidence="2" id="KW-0274">FAD</keyword>
<dbReference type="SUPFAM" id="SSF55447">
    <property type="entry name" value="CO dehydrogenase flavoprotein C-terminal domain-like"/>
    <property type="match status" value="1"/>
</dbReference>
<dbReference type="SUPFAM" id="SSF56176">
    <property type="entry name" value="FAD-binding/transporter-associated domain-like"/>
    <property type="match status" value="1"/>
</dbReference>
<protein>
    <submittedName>
        <fullName evidence="5">Quinaldine 4-oxidase medium subunit</fullName>
    </submittedName>
</protein>
<evidence type="ECO:0000256" key="1">
    <source>
        <dbReference type="ARBA" id="ARBA00022630"/>
    </source>
</evidence>
<dbReference type="Pfam" id="PF03450">
    <property type="entry name" value="CO_deh_flav_C"/>
    <property type="match status" value="1"/>
</dbReference>
<dbReference type="GO" id="GO:0016491">
    <property type="term" value="F:oxidoreductase activity"/>
    <property type="evidence" value="ECO:0007669"/>
    <property type="project" value="UniProtKB-KW"/>
</dbReference>
<dbReference type="InterPro" id="IPR002346">
    <property type="entry name" value="Mopterin_DH_FAD-bd"/>
</dbReference>
<dbReference type="InterPro" id="IPR036683">
    <property type="entry name" value="CO_DH_flav_C_dom_sf"/>
</dbReference>
<dbReference type="Pfam" id="PF00941">
    <property type="entry name" value="FAD_binding_5"/>
    <property type="match status" value="1"/>
</dbReference>